<dbReference type="AlphaFoldDB" id="A0A5P9NNH8"/>
<reference evidence="2 3" key="1">
    <citation type="submission" date="2019-02" db="EMBL/GenBank/DDBJ databases">
        <authorList>
            <person name="Li S.-H."/>
        </authorList>
    </citation>
    <scope>NUCLEOTIDE SEQUENCE [LARGE SCALE GENOMIC DNA]</scope>
    <source>
        <strain evidence="2 3">IMCC14385</strain>
    </source>
</reference>
<protein>
    <submittedName>
        <fullName evidence="2">AraC family transcriptional regulator</fullName>
    </submittedName>
</protein>
<proteinExistence type="predicted"/>
<evidence type="ECO:0000313" key="2">
    <source>
        <dbReference type="EMBL" id="QFU77219.1"/>
    </source>
</evidence>
<evidence type="ECO:0000256" key="1">
    <source>
        <dbReference type="SAM" id="SignalP"/>
    </source>
</evidence>
<sequence length="173" mass="19739">MNVVRYASWVFLFSLTAFFQTQAQAQDAGLSAQIQDIKQQTIELNRDLFILEEELLFPANTQMAVYLSMDVGTFFALDAVKLSIDDEVVANYLYTERQVDALERGGVHRLYMGNLKAGEHEVVAVFTGRGPKGRDYRRATQLKVEKGSGAKNLELQISDAERRQQPEFRIKEW</sequence>
<name>A0A5P9NNH8_9GAMM</name>
<dbReference type="OrthoDB" id="5395931at2"/>
<dbReference type="RefSeq" id="WP_153240364.1">
    <property type="nucleotide sequence ID" value="NZ_CP036422.1"/>
</dbReference>
<evidence type="ECO:0000313" key="3">
    <source>
        <dbReference type="Proteomes" id="UP000326287"/>
    </source>
</evidence>
<dbReference type="Proteomes" id="UP000326287">
    <property type="component" value="Chromosome"/>
</dbReference>
<feature type="signal peptide" evidence="1">
    <location>
        <begin position="1"/>
        <end position="25"/>
    </location>
</feature>
<dbReference type="KEGG" id="halc:EY643_17000"/>
<accession>A0A5P9NNH8</accession>
<gene>
    <name evidence="2" type="ORF">EY643_17000</name>
</gene>
<keyword evidence="1" id="KW-0732">Signal</keyword>
<organism evidence="2 3">
    <name type="scientific">Halioglobus maricola</name>
    <dbReference type="NCBI Taxonomy" id="2601894"/>
    <lineage>
        <taxon>Bacteria</taxon>
        <taxon>Pseudomonadati</taxon>
        <taxon>Pseudomonadota</taxon>
        <taxon>Gammaproteobacteria</taxon>
        <taxon>Cellvibrionales</taxon>
        <taxon>Halieaceae</taxon>
        <taxon>Halioglobus</taxon>
    </lineage>
</organism>
<feature type="chain" id="PRO_5025063579" evidence="1">
    <location>
        <begin position="26"/>
        <end position="173"/>
    </location>
</feature>
<dbReference type="EMBL" id="CP036422">
    <property type="protein sequence ID" value="QFU77219.1"/>
    <property type="molecule type" value="Genomic_DNA"/>
</dbReference>
<keyword evidence="3" id="KW-1185">Reference proteome</keyword>